<feature type="domain" description="VWFA" evidence="3">
    <location>
        <begin position="1941"/>
        <end position="2154"/>
    </location>
</feature>
<keyword evidence="1" id="KW-0175">Coiled coil</keyword>
<feature type="compositionally biased region" description="Basic and acidic residues" evidence="2">
    <location>
        <begin position="242"/>
        <end position="251"/>
    </location>
</feature>
<gene>
    <name evidence="4" type="ORF">SISSUDRAFT_314112</name>
</gene>
<accession>A0A165ZB97</accession>
<dbReference type="Pfam" id="PF13519">
    <property type="entry name" value="VWA_2"/>
    <property type="match status" value="1"/>
</dbReference>
<dbReference type="EMBL" id="KV428198">
    <property type="protein sequence ID" value="KZT34134.1"/>
    <property type="molecule type" value="Genomic_DNA"/>
</dbReference>
<feature type="coiled-coil region" evidence="1">
    <location>
        <begin position="409"/>
        <end position="436"/>
    </location>
</feature>
<organism evidence="4 5">
    <name type="scientific">Sistotremastrum suecicum HHB10207 ss-3</name>
    <dbReference type="NCBI Taxonomy" id="1314776"/>
    <lineage>
        <taxon>Eukaryota</taxon>
        <taxon>Fungi</taxon>
        <taxon>Dikarya</taxon>
        <taxon>Basidiomycota</taxon>
        <taxon>Agaricomycotina</taxon>
        <taxon>Agaricomycetes</taxon>
        <taxon>Sistotremastrales</taxon>
        <taxon>Sistotremastraceae</taxon>
        <taxon>Sistotremastrum</taxon>
    </lineage>
</organism>
<dbReference type="Gene3D" id="3.40.50.410">
    <property type="entry name" value="von Willebrand factor, type A domain"/>
    <property type="match status" value="1"/>
</dbReference>
<dbReference type="SMART" id="SM00327">
    <property type="entry name" value="VWA"/>
    <property type="match status" value="1"/>
</dbReference>
<keyword evidence="5" id="KW-1185">Reference proteome</keyword>
<dbReference type="CDD" id="cd00198">
    <property type="entry name" value="vWFA"/>
    <property type="match status" value="1"/>
</dbReference>
<dbReference type="Proteomes" id="UP000076798">
    <property type="component" value="Unassembled WGS sequence"/>
</dbReference>
<dbReference type="PROSITE" id="PS50234">
    <property type="entry name" value="VWFA"/>
    <property type="match status" value="1"/>
</dbReference>
<feature type="region of interest" description="Disordered" evidence="2">
    <location>
        <begin position="242"/>
        <end position="272"/>
    </location>
</feature>
<evidence type="ECO:0000256" key="2">
    <source>
        <dbReference type="SAM" id="MobiDB-lite"/>
    </source>
</evidence>
<evidence type="ECO:0000313" key="4">
    <source>
        <dbReference type="EMBL" id="KZT34134.1"/>
    </source>
</evidence>
<evidence type="ECO:0000259" key="3">
    <source>
        <dbReference type="PROSITE" id="PS50234"/>
    </source>
</evidence>
<dbReference type="SUPFAM" id="SSF53300">
    <property type="entry name" value="vWA-like"/>
    <property type="match status" value="1"/>
</dbReference>
<dbReference type="InterPro" id="IPR036465">
    <property type="entry name" value="vWFA_dom_sf"/>
</dbReference>
<protein>
    <recommendedName>
        <fullName evidence="3">VWFA domain-containing protein</fullName>
    </recommendedName>
</protein>
<dbReference type="InterPro" id="IPR002035">
    <property type="entry name" value="VWF_A"/>
</dbReference>
<reference evidence="4 5" key="1">
    <citation type="journal article" date="2016" name="Mol. Biol. Evol.">
        <title>Comparative Genomics of Early-Diverging Mushroom-Forming Fungi Provides Insights into the Origins of Lignocellulose Decay Capabilities.</title>
        <authorList>
            <person name="Nagy L.G."/>
            <person name="Riley R."/>
            <person name="Tritt A."/>
            <person name="Adam C."/>
            <person name="Daum C."/>
            <person name="Floudas D."/>
            <person name="Sun H."/>
            <person name="Yadav J.S."/>
            <person name="Pangilinan J."/>
            <person name="Larsson K.H."/>
            <person name="Matsuura K."/>
            <person name="Barry K."/>
            <person name="Labutti K."/>
            <person name="Kuo R."/>
            <person name="Ohm R.A."/>
            <person name="Bhattacharya S.S."/>
            <person name="Shirouzu T."/>
            <person name="Yoshinaga Y."/>
            <person name="Martin F.M."/>
            <person name="Grigoriev I.V."/>
            <person name="Hibbett D.S."/>
        </authorList>
    </citation>
    <scope>NUCLEOTIDE SEQUENCE [LARGE SCALE GENOMIC DNA]</scope>
    <source>
        <strain evidence="4 5">HHB10207 ss-3</strain>
    </source>
</reference>
<feature type="compositionally biased region" description="Basic and acidic residues" evidence="2">
    <location>
        <begin position="258"/>
        <end position="272"/>
    </location>
</feature>
<evidence type="ECO:0000256" key="1">
    <source>
        <dbReference type="SAM" id="Coils"/>
    </source>
</evidence>
<name>A0A165ZB97_9AGAM</name>
<dbReference type="STRING" id="1314776.A0A165ZB97"/>
<evidence type="ECO:0000313" key="5">
    <source>
        <dbReference type="Proteomes" id="UP000076798"/>
    </source>
</evidence>
<proteinExistence type="predicted"/>
<sequence length="2179" mass="246493">MISKLPARSLPLSPFAEFFAVRDELTLPLSANFKSSTALDLADYINGFQILQLTNENTSSGLGEVAFTNDCVSLRAHPKYPVNKIIIAERHLGRFINSISPGTYTSLTNVNLRVLDQFKIKPVGVYGTRKELVQFLLRIGGVSEDVAEHILMPRTSDHAVDVPILHSGLYLFSSSASSPPNDDEEPANNQHFLVYWPEDTTWSDSAEPHVVKNRTTFMRYLTKLCDQLLVFIDDDSVDKLISESSHDKSDSDTNEDSGTERSSDGEERDDEAKSRMFEFNVAKMDDQKESVTPYPGFKVSLAHYGLFIPTITWNQFAHHEITQDTKGTMPDGTQVPQPRLITSETHQGYIIPHYVAETRRTEPFNQTWNRMAILNAFQNFSIRVDPTLPEAEIHAFSEVYVRSTLPTEYSEWDRELQEIEREISHERDEKEAAQKVEQEANLQKLELAVECWIIERIGQSNLSALTQLDIKSTSWEGLDESERRHHLDYTSALLDTYHQIDIEGRIWSLAQKKLSHPLSNRGSYHRLKERFLVVDYLFRNCSAPDASPNADWEHDDKVKLSTAICSDDDLSLELPEWMVVPSDKESWLSKIFGKLRLTIQEPQDIIQIASAECHKENIKDIEFLQQIHTMTYHQETLAEPAVKVLAEMSKELRTIFRDLVIETTELLTELMANTFKEVLTSQLAQKKQERRLAVNKTLIEKVNRQIAGGRPELRILGFRPQHNHQRSIPASHGTFVISAREEIHQPAMITYHVRLLGLLSEDRRRILSEDGYKFQPQVDFLQQKPWSFSLPVGYVIKHFQIFSNTNCLAVIDDNSDTFKVYLSSLSALDAAVSHAKGHRLALRVDKVGKEPVIAVDEVRNLFASVVYDLTKVICQLHVWQISDDFQTGFEPTGSITLTPWQAEPLHVVQACFVSGADEIVLVEASACVRIYSLARRQYRPAHVQLVNVPRRIFSSSDGSCIFALDSEDRVNRLLAYHSASFGLKPDCHKIPLPDDNHALTSTSLQITQESCSYQFTSRKLNSSLKAEQRAEHAAPHPLISCHEEMWTRFPVVAAVQRETLTQDGRSPSFIQFITPRENIDFGVHFKDMMRRCKKQTKKTFDTRLKTRKVLTVAPDDLRLPISSSTFIMGEWIVELLCLLPIQIALDARGRTWSDHANPEPWMVREPFPAILCRASCQSSVIDGSAKRGKVLYDVPFCRHLVSRIRNADDRRLLAFFNAHKRVSSGIFGFRGLGIRRALDSRRDIASAFHSFQSSASILEPTANPTLFQSALTIIVKDVADADSDEIVQEFGDKFQRIVMDEQESNFITRLHNGNINIIPWPLIETEKFYTIFKQISRNAENAHGKVEESLAVYRAQRLDGLLLSALALGVLDSETQEPLSDMDTGLVLEADGDIPQRLFILGFSYQQESEVLLERAKGPGPASVMSELRGAFASSKHRADPVWIDELSRFLSDIADRRLNHVRLWLETNSQRFSGHPEIKIVQRRFEQEQVELKASLQVCKLQCAECRLLCVEPLRHLGAHTCHTDHKCQFACDYLEDHDEDDVGCELPAGHEGRHICRTGHLCGLYCDHSDKVGCLGPCTKEVDHADAEHACSARYHQCGMPCDLRNILSREKTPYSCPQSCTQPFDVPHDNHSCAESSCPLQCELCKRLCNGSHLHGLSERQHLCGQDHPCSSLCSAPGVCEVETVPHSITATFSGKYDTFQFTKYSQSVKRLPCSLTIPAGSTQHHGPHRHSVEENVFHYCDARCAGCDYVCTLPYGHRQNEHETSHGSCTRTQWALEGDRDAMVEIGGHRYATSDSGSSMLCSMVCSAVGKRHAHIDFCRAEGGRCRAPGLDHIDTRMEPNANLMKDWITHKLHWERLGFKDPYGQRERAEFALCDAQCRDPQHEAHGNAAAEPSFCTLPMFHHPHRVVPNNFNGYVSTDGHLFNCNDPTSRYQSYHVIFVIDRSGSMASNDRWPLGGTPVTNRIVAASNNRLGAVFSALYSFWTARAAGYEYIRRLQGNRAFKDAYSLIFFDQQYQIVREHDSTSTPDQLLDMVLQQTAYYGTNFDLGIAAARYIMERHWSAERTPVIIFLSDGECGVTEHEFVDMAQCAVTLGKPLSFHAVSFGSDEQSYYLRRMATLAAEVYTEAQRDADAPPAREACTYTVAIDTISLAGTFLEFAESLHKPRAALLLRRR</sequence>
<dbReference type="OrthoDB" id="2343366at2759"/>